<name>A0A2G5F9A3_AQUCA</name>
<dbReference type="AlphaFoldDB" id="A0A2G5F9A3"/>
<feature type="region of interest" description="Disordered" evidence="1">
    <location>
        <begin position="1"/>
        <end position="43"/>
    </location>
</feature>
<gene>
    <name evidence="2" type="ORF">AQUCO_00100224v1</name>
</gene>
<keyword evidence="3" id="KW-1185">Reference proteome</keyword>
<dbReference type="STRING" id="218851.A0A2G5F9A3"/>
<dbReference type="Proteomes" id="UP000230069">
    <property type="component" value="Unassembled WGS sequence"/>
</dbReference>
<feature type="region of interest" description="Disordered" evidence="1">
    <location>
        <begin position="64"/>
        <end position="86"/>
    </location>
</feature>
<dbReference type="EMBL" id="KZ305018">
    <property type="protein sequence ID" value="PIA64594.1"/>
    <property type="molecule type" value="Genomic_DNA"/>
</dbReference>
<organism evidence="2 3">
    <name type="scientific">Aquilegia coerulea</name>
    <name type="common">Rocky mountain columbine</name>
    <dbReference type="NCBI Taxonomy" id="218851"/>
    <lineage>
        <taxon>Eukaryota</taxon>
        <taxon>Viridiplantae</taxon>
        <taxon>Streptophyta</taxon>
        <taxon>Embryophyta</taxon>
        <taxon>Tracheophyta</taxon>
        <taxon>Spermatophyta</taxon>
        <taxon>Magnoliopsida</taxon>
        <taxon>Ranunculales</taxon>
        <taxon>Ranunculaceae</taxon>
        <taxon>Thalictroideae</taxon>
        <taxon>Aquilegia</taxon>
    </lineage>
</organism>
<evidence type="ECO:0000313" key="3">
    <source>
        <dbReference type="Proteomes" id="UP000230069"/>
    </source>
</evidence>
<dbReference type="InParanoid" id="A0A2G5F9A3"/>
<sequence length="86" mass="9246">MNETGTKSVKKVNGKQEGNSTRKDRRSASGMSGSAKKGGHGGKFTWVGFSSVETADQLEKDIVTLDSKDPNFEDPVAKEEDNKVAN</sequence>
<accession>A0A2G5F9A3</accession>
<evidence type="ECO:0000313" key="2">
    <source>
        <dbReference type="EMBL" id="PIA64594.1"/>
    </source>
</evidence>
<evidence type="ECO:0008006" key="4">
    <source>
        <dbReference type="Google" id="ProtNLM"/>
    </source>
</evidence>
<proteinExistence type="predicted"/>
<dbReference type="OrthoDB" id="781057at2759"/>
<protein>
    <recommendedName>
        <fullName evidence="4">Programmed cell death protein 4-like</fullName>
    </recommendedName>
</protein>
<evidence type="ECO:0000256" key="1">
    <source>
        <dbReference type="SAM" id="MobiDB-lite"/>
    </source>
</evidence>
<reference evidence="2 3" key="1">
    <citation type="submission" date="2017-09" db="EMBL/GenBank/DDBJ databases">
        <title>WGS assembly of Aquilegia coerulea Goldsmith.</title>
        <authorList>
            <person name="Hodges S."/>
            <person name="Kramer E."/>
            <person name="Nordborg M."/>
            <person name="Tomkins J."/>
            <person name="Borevitz J."/>
            <person name="Derieg N."/>
            <person name="Yan J."/>
            <person name="Mihaltcheva S."/>
            <person name="Hayes R.D."/>
            <person name="Rokhsar D."/>
        </authorList>
    </citation>
    <scope>NUCLEOTIDE SEQUENCE [LARGE SCALE GENOMIC DNA]</scope>
    <source>
        <strain evidence="3">cv. Goldsmith</strain>
    </source>
</reference>